<dbReference type="PANTHER" id="PTHR46233">
    <property type="entry name" value="HYDROXYACYLGLUTATHIONE HYDROLASE GLOC"/>
    <property type="match status" value="1"/>
</dbReference>
<gene>
    <name evidence="6" type="ORF">L8U58_02605</name>
</gene>
<dbReference type="CDD" id="cd06262">
    <property type="entry name" value="metallo-hydrolase-like_MBL-fold"/>
    <property type="match status" value="1"/>
</dbReference>
<keyword evidence="3" id="KW-0378">Hydrolase</keyword>
<dbReference type="SMART" id="SM00849">
    <property type="entry name" value="Lactamase_B"/>
    <property type="match status" value="1"/>
</dbReference>
<organism evidence="6 7">
    <name type="scientific">Corynebacterium macclintockiae</name>
    <dbReference type="NCBI Taxonomy" id="2913501"/>
    <lineage>
        <taxon>Bacteria</taxon>
        <taxon>Bacillati</taxon>
        <taxon>Actinomycetota</taxon>
        <taxon>Actinomycetes</taxon>
        <taxon>Mycobacteriales</taxon>
        <taxon>Corynebacteriaceae</taxon>
        <taxon>Corynebacterium</taxon>
    </lineage>
</organism>
<evidence type="ECO:0000256" key="4">
    <source>
        <dbReference type="ARBA" id="ARBA00022833"/>
    </source>
</evidence>
<dbReference type="GO" id="GO:0046872">
    <property type="term" value="F:metal ion binding"/>
    <property type="evidence" value="ECO:0007669"/>
    <property type="project" value="UniProtKB-KW"/>
</dbReference>
<dbReference type="GeneID" id="301812420"/>
<dbReference type="InterPro" id="IPR036866">
    <property type="entry name" value="RibonucZ/Hydroxyglut_hydro"/>
</dbReference>
<dbReference type="RefSeq" id="WP_070551420.1">
    <property type="nucleotide sequence ID" value="NZ_JAKMUV010000002.1"/>
</dbReference>
<sequence length="228" mass="24417">MSTDSAPSPVDLPESTQILSFPAGPFETSCYVVIDGSDATSGETSPAVVIDPGLGAFAHIQRLAEENRFFVEKVVLTHGHIDHIRDAGAFGVPVYVHELDRFMLEMDQAASPLAQPFDVANMPKIEDIRPLGDSISIGGAEFEIHHMPGHSPGHVMFRVNGLIFGGDVLFRGGVGRTDLPGCSPEDMMLSLKKLTTDFADGDIVLPGHGPHTTIGEEKRTNSFLAAVK</sequence>
<evidence type="ECO:0000256" key="3">
    <source>
        <dbReference type="ARBA" id="ARBA00022801"/>
    </source>
</evidence>
<accession>A0A9X3RPT0</accession>
<evidence type="ECO:0000259" key="5">
    <source>
        <dbReference type="SMART" id="SM00849"/>
    </source>
</evidence>
<dbReference type="SUPFAM" id="SSF56281">
    <property type="entry name" value="Metallo-hydrolase/oxidoreductase"/>
    <property type="match status" value="1"/>
</dbReference>
<reference evidence="6" key="1">
    <citation type="submission" date="2022-02" db="EMBL/GenBank/DDBJ databases">
        <title>Corynebacterium sp. from urogenital microbiome.</title>
        <authorList>
            <person name="Cappelli E.A."/>
            <person name="Ribeiro T.G."/>
            <person name="Peixe L."/>
        </authorList>
    </citation>
    <scope>NUCLEOTIDE SEQUENCE</scope>
    <source>
        <strain evidence="6">C9Ua_112</strain>
    </source>
</reference>
<dbReference type="EMBL" id="JAKMUV010000002">
    <property type="protein sequence ID" value="MCZ9304429.1"/>
    <property type="molecule type" value="Genomic_DNA"/>
</dbReference>
<comment type="caution">
    <text evidence="6">The sequence shown here is derived from an EMBL/GenBank/DDBJ whole genome shotgun (WGS) entry which is preliminary data.</text>
</comment>
<name>A0A9X3RPT0_9CORY</name>
<evidence type="ECO:0000256" key="1">
    <source>
        <dbReference type="ARBA" id="ARBA00001947"/>
    </source>
</evidence>
<dbReference type="PANTHER" id="PTHR46233:SF3">
    <property type="entry name" value="HYDROXYACYLGLUTATHIONE HYDROLASE GLOC"/>
    <property type="match status" value="1"/>
</dbReference>
<keyword evidence="4" id="KW-0862">Zinc</keyword>
<keyword evidence="2" id="KW-0479">Metal-binding</keyword>
<comment type="cofactor">
    <cofactor evidence="1">
        <name>Zn(2+)</name>
        <dbReference type="ChEBI" id="CHEBI:29105"/>
    </cofactor>
</comment>
<dbReference type="InterPro" id="IPR001279">
    <property type="entry name" value="Metallo-B-lactamas"/>
</dbReference>
<dbReference type="GO" id="GO:0016787">
    <property type="term" value="F:hydrolase activity"/>
    <property type="evidence" value="ECO:0007669"/>
    <property type="project" value="UniProtKB-KW"/>
</dbReference>
<protein>
    <submittedName>
        <fullName evidence="6">MBL fold metallo-hydrolase</fullName>
    </submittedName>
</protein>
<feature type="domain" description="Metallo-beta-lactamase" evidence="5">
    <location>
        <begin position="27"/>
        <end position="208"/>
    </location>
</feature>
<dbReference type="Gene3D" id="3.60.15.10">
    <property type="entry name" value="Ribonuclease Z/Hydroxyacylglutathione hydrolase-like"/>
    <property type="match status" value="1"/>
</dbReference>
<dbReference type="Proteomes" id="UP001146505">
    <property type="component" value="Unassembled WGS sequence"/>
</dbReference>
<proteinExistence type="predicted"/>
<dbReference type="AlphaFoldDB" id="A0A9X3RPT0"/>
<evidence type="ECO:0000256" key="2">
    <source>
        <dbReference type="ARBA" id="ARBA00022723"/>
    </source>
</evidence>
<keyword evidence="7" id="KW-1185">Reference proteome</keyword>
<evidence type="ECO:0000313" key="7">
    <source>
        <dbReference type="Proteomes" id="UP001146505"/>
    </source>
</evidence>
<evidence type="ECO:0000313" key="6">
    <source>
        <dbReference type="EMBL" id="MCZ9304429.1"/>
    </source>
</evidence>
<dbReference type="InterPro" id="IPR051453">
    <property type="entry name" value="MBL_Glyoxalase_II"/>
</dbReference>
<dbReference type="Pfam" id="PF00753">
    <property type="entry name" value="Lactamase_B"/>
    <property type="match status" value="1"/>
</dbReference>